<keyword evidence="1" id="KW-0812">Transmembrane</keyword>
<name>A0A2A9MM41_BESBE</name>
<dbReference type="InterPro" id="IPR028352">
    <property type="entry name" value="Surface_antig_SAG1"/>
</dbReference>
<organism evidence="3 4">
    <name type="scientific">Besnoitia besnoiti</name>
    <name type="common">Apicomplexan protozoan</name>
    <dbReference type="NCBI Taxonomy" id="94643"/>
    <lineage>
        <taxon>Eukaryota</taxon>
        <taxon>Sar</taxon>
        <taxon>Alveolata</taxon>
        <taxon>Apicomplexa</taxon>
        <taxon>Conoidasida</taxon>
        <taxon>Coccidia</taxon>
        <taxon>Eucoccidiorida</taxon>
        <taxon>Eimeriorina</taxon>
        <taxon>Sarcocystidae</taxon>
        <taxon>Besnoitia</taxon>
    </lineage>
</organism>
<proteinExistence type="predicted"/>
<dbReference type="GeneID" id="40309955"/>
<dbReference type="RefSeq" id="XP_029220842.1">
    <property type="nucleotide sequence ID" value="XM_029363476.1"/>
</dbReference>
<dbReference type="VEuPathDB" id="ToxoDB:BESB_050250"/>
<dbReference type="PRINTS" id="PR01801">
    <property type="entry name" value="SURFCEANTIGN"/>
</dbReference>
<evidence type="ECO:0000256" key="1">
    <source>
        <dbReference type="SAM" id="Phobius"/>
    </source>
</evidence>
<dbReference type="KEGG" id="bbes:BESB_050250"/>
<dbReference type="OrthoDB" id="10621788at2759"/>
<feature type="transmembrane region" description="Helical" evidence="1">
    <location>
        <begin position="172"/>
        <end position="194"/>
    </location>
</feature>
<feature type="domain" description="SRS" evidence="2">
    <location>
        <begin position="26"/>
        <end position="159"/>
    </location>
</feature>
<keyword evidence="4" id="KW-1185">Reference proteome</keyword>
<evidence type="ECO:0000313" key="4">
    <source>
        <dbReference type="Proteomes" id="UP000224006"/>
    </source>
</evidence>
<dbReference type="EMBL" id="NWUJ01000003">
    <property type="protein sequence ID" value="PFH36833.1"/>
    <property type="molecule type" value="Genomic_DNA"/>
</dbReference>
<dbReference type="GO" id="GO:0016020">
    <property type="term" value="C:membrane"/>
    <property type="evidence" value="ECO:0007669"/>
    <property type="project" value="InterPro"/>
</dbReference>
<keyword evidence="1" id="KW-1133">Transmembrane helix</keyword>
<dbReference type="InterPro" id="IPR007226">
    <property type="entry name" value="SRS_dom"/>
</dbReference>
<comment type="caution">
    <text evidence="3">The sequence shown here is derived from an EMBL/GenBank/DDBJ whole genome shotgun (WGS) entry which is preliminary data.</text>
</comment>
<dbReference type="Proteomes" id="UP000224006">
    <property type="component" value="Chromosome III"/>
</dbReference>
<dbReference type="Pfam" id="PF04092">
    <property type="entry name" value="SAG"/>
    <property type="match status" value="1"/>
</dbReference>
<evidence type="ECO:0000313" key="3">
    <source>
        <dbReference type="EMBL" id="PFH36833.1"/>
    </source>
</evidence>
<reference evidence="3 4" key="1">
    <citation type="submission" date="2017-09" db="EMBL/GenBank/DDBJ databases">
        <title>Genome sequencing of Besnoitia besnoiti strain Bb-Ger1.</title>
        <authorList>
            <person name="Schares G."/>
            <person name="Venepally P."/>
            <person name="Lorenzi H.A."/>
        </authorList>
    </citation>
    <scope>NUCLEOTIDE SEQUENCE [LARGE SCALE GENOMIC DNA]</scope>
    <source>
        <strain evidence="3 4">Bb-Ger1</strain>
    </source>
</reference>
<accession>A0A2A9MM41</accession>
<protein>
    <submittedName>
        <fullName evidence="3">SAG-related sequence</fullName>
    </submittedName>
</protein>
<dbReference type="Gene3D" id="2.60.40.1320">
    <property type="entry name" value="SRS domain"/>
    <property type="match status" value="1"/>
</dbReference>
<keyword evidence="1" id="KW-0472">Membrane</keyword>
<sequence>MNNTRDVTNCKVSVTVEARATDKTGQVIICAYGAKSNLARPSVTLSRSNNAFTLVCGKGGDVIPTNYEEAYCPPVSTDGKEALDTCAGNYATILPAYKPSWWSNKKEKTSYELSIPGDKFPEEEVTFVVGCRRASGEDAAKGTGSSAENPSVCYVDVRIEGTGKVSASHAPLVTGMFLGVSLATAGVVVFTSFVSRL</sequence>
<dbReference type="SUPFAM" id="SSF74877">
    <property type="entry name" value="Major surface antigen p30, SAG1"/>
    <property type="match status" value="1"/>
</dbReference>
<dbReference type="InterPro" id="IPR036755">
    <property type="entry name" value="SRS_dom_sf"/>
</dbReference>
<dbReference type="AlphaFoldDB" id="A0A2A9MM41"/>
<evidence type="ECO:0000259" key="2">
    <source>
        <dbReference type="Pfam" id="PF04092"/>
    </source>
</evidence>
<gene>
    <name evidence="3" type="ORF">BESB_050250</name>
</gene>